<dbReference type="EMBL" id="BAAAUV010000011">
    <property type="protein sequence ID" value="GAA3220963.1"/>
    <property type="molecule type" value="Genomic_DNA"/>
</dbReference>
<dbReference type="Pfam" id="PF02650">
    <property type="entry name" value="HTH_WhiA"/>
    <property type="match status" value="1"/>
</dbReference>
<organism evidence="4 5">
    <name type="scientific">Actinocorallia longicatena</name>
    <dbReference type="NCBI Taxonomy" id="111803"/>
    <lineage>
        <taxon>Bacteria</taxon>
        <taxon>Bacillati</taxon>
        <taxon>Actinomycetota</taxon>
        <taxon>Actinomycetes</taxon>
        <taxon>Streptosporangiales</taxon>
        <taxon>Thermomonosporaceae</taxon>
        <taxon>Actinocorallia</taxon>
    </lineage>
</organism>
<reference evidence="5" key="1">
    <citation type="journal article" date="2019" name="Int. J. Syst. Evol. Microbiol.">
        <title>The Global Catalogue of Microorganisms (GCM) 10K type strain sequencing project: providing services to taxonomists for standard genome sequencing and annotation.</title>
        <authorList>
            <consortium name="The Broad Institute Genomics Platform"/>
            <consortium name="The Broad Institute Genome Sequencing Center for Infectious Disease"/>
            <person name="Wu L."/>
            <person name="Ma J."/>
        </authorList>
    </citation>
    <scope>NUCLEOTIDE SEQUENCE [LARGE SCALE GENOMIC DNA]</scope>
    <source>
        <strain evidence="5">JCM 9377</strain>
    </source>
</reference>
<protein>
    <submittedName>
        <fullName evidence="4">Uncharacterized protein</fullName>
    </submittedName>
</protein>
<dbReference type="InterPro" id="IPR023054">
    <property type="entry name" value="Sporulation_regulator_WhiA_C"/>
</dbReference>
<sequence>MDGNVVKTILERMKEADPAAADRADGGEPSLLQSLMPPPRRGEGESGARHGARPEGAISPEAVREALATLGKRCAELPAKYEQIVRLRLAHPAATLQELGQMHAPPLSVGTFAGRLRKVTSMIEDEGPLSRRGGPNVISGLRVLGESRDALAAVLLEDYAKGASIRDLSEKSGRSYGFIHKILLEYGAEVRSRGGYRRRKAPER</sequence>
<dbReference type="Proteomes" id="UP001501237">
    <property type="component" value="Unassembled WGS sequence"/>
</dbReference>
<feature type="region of interest" description="Disordered" evidence="1">
    <location>
        <begin position="12"/>
        <end position="60"/>
    </location>
</feature>
<evidence type="ECO:0000313" key="5">
    <source>
        <dbReference type="Proteomes" id="UP001501237"/>
    </source>
</evidence>
<evidence type="ECO:0000259" key="2">
    <source>
        <dbReference type="Pfam" id="PF02650"/>
    </source>
</evidence>
<name>A0ABP6QD16_9ACTN</name>
<dbReference type="Pfam" id="PF19575">
    <property type="entry name" value="HTH_58"/>
    <property type="match status" value="1"/>
</dbReference>
<evidence type="ECO:0000256" key="1">
    <source>
        <dbReference type="SAM" id="MobiDB-lite"/>
    </source>
</evidence>
<accession>A0ABP6QD16</accession>
<feature type="compositionally biased region" description="Basic and acidic residues" evidence="1">
    <location>
        <begin position="12"/>
        <end position="26"/>
    </location>
</feature>
<dbReference type="InterPro" id="IPR045745">
    <property type="entry name" value="HTH_58_Actinobacteria-type"/>
</dbReference>
<gene>
    <name evidence="4" type="ORF">GCM10010468_45880</name>
</gene>
<keyword evidence="5" id="KW-1185">Reference proteome</keyword>
<proteinExistence type="predicted"/>
<feature type="domain" description="Sporulation regulator WhiA C-terminal" evidence="2">
    <location>
        <begin position="73"/>
        <end position="122"/>
    </location>
</feature>
<feature type="domain" description="Helix-turn-helix" evidence="3">
    <location>
        <begin position="140"/>
        <end position="198"/>
    </location>
</feature>
<comment type="caution">
    <text evidence="4">The sequence shown here is derived from an EMBL/GenBank/DDBJ whole genome shotgun (WGS) entry which is preliminary data.</text>
</comment>
<evidence type="ECO:0000313" key="4">
    <source>
        <dbReference type="EMBL" id="GAA3220963.1"/>
    </source>
</evidence>
<evidence type="ECO:0000259" key="3">
    <source>
        <dbReference type="Pfam" id="PF19575"/>
    </source>
</evidence>